<evidence type="ECO:0000313" key="2">
    <source>
        <dbReference type="Proteomes" id="UP001177021"/>
    </source>
</evidence>
<sequence length="74" mass="8896">MYWLHKCMRFQPDAIQVIILLYRDHTQKTRMKKPYCSCESLKTVYGNTAWSIEPYSDSYPIMHNIDPTLLCDHR</sequence>
<organism evidence="1 2">
    <name type="scientific">Trifolium pratense</name>
    <name type="common">Red clover</name>
    <dbReference type="NCBI Taxonomy" id="57577"/>
    <lineage>
        <taxon>Eukaryota</taxon>
        <taxon>Viridiplantae</taxon>
        <taxon>Streptophyta</taxon>
        <taxon>Embryophyta</taxon>
        <taxon>Tracheophyta</taxon>
        <taxon>Spermatophyta</taxon>
        <taxon>Magnoliopsida</taxon>
        <taxon>eudicotyledons</taxon>
        <taxon>Gunneridae</taxon>
        <taxon>Pentapetalae</taxon>
        <taxon>rosids</taxon>
        <taxon>fabids</taxon>
        <taxon>Fabales</taxon>
        <taxon>Fabaceae</taxon>
        <taxon>Papilionoideae</taxon>
        <taxon>50 kb inversion clade</taxon>
        <taxon>NPAAA clade</taxon>
        <taxon>Hologalegina</taxon>
        <taxon>IRL clade</taxon>
        <taxon>Trifolieae</taxon>
        <taxon>Trifolium</taxon>
    </lineage>
</organism>
<dbReference type="Proteomes" id="UP001177021">
    <property type="component" value="Unassembled WGS sequence"/>
</dbReference>
<keyword evidence="2" id="KW-1185">Reference proteome</keyword>
<protein>
    <submittedName>
        <fullName evidence="1">Uncharacterized protein</fullName>
    </submittedName>
</protein>
<dbReference type="EMBL" id="CASHSV030000716">
    <property type="protein sequence ID" value="CAJ2675305.1"/>
    <property type="molecule type" value="Genomic_DNA"/>
</dbReference>
<accession>A0ACB0M3T3</accession>
<reference evidence="1" key="1">
    <citation type="submission" date="2023-10" db="EMBL/GenBank/DDBJ databases">
        <authorList>
            <person name="Rodriguez Cubillos JULIANA M."/>
            <person name="De Vega J."/>
        </authorList>
    </citation>
    <scope>NUCLEOTIDE SEQUENCE</scope>
</reference>
<name>A0ACB0M3T3_TRIPR</name>
<comment type="caution">
    <text evidence="1">The sequence shown here is derived from an EMBL/GenBank/DDBJ whole genome shotgun (WGS) entry which is preliminary data.</text>
</comment>
<proteinExistence type="predicted"/>
<gene>
    <name evidence="1" type="ORF">MILVUS5_LOCUS38362</name>
</gene>
<evidence type="ECO:0000313" key="1">
    <source>
        <dbReference type="EMBL" id="CAJ2675305.1"/>
    </source>
</evidence>